<evidence type="ECO:0000256" key="1">
    <source>
        <dbReference type="SAM" id="MobiDB-lite"/>
    </source>
</evidence>
<evidence type="ECO:0000313" key="3">
    <source>
        <dbReference type="Proteomes" id="UP000265618"/>
    </source>
</evidence>
<feature type="region of interest" description="Disordered" evidence="1">
    <location>
        <begin position="184"/>
        <end position="215"/>
    </location>
</feature>
<dbReference type="EMBL" id="BDIP01001701">
    <property type="protein sequence ID" value="GIQ84960.1"/>
    <property type="molecule type" value="Genomic_DNA"/>
</dbReference>
<evidence type="ECO:0000313" key="2">
    <source>
        <dbReference type="EMBL" id="GIQ84960.1"/>
    </source>
</evidence>
<accession>A0A9K3GJU6</accession>
<protein>
    <submittedName>
        <fullName evidence="2">Uncharacterized protein</fullName>
    </submittedName>
</protein>
<name>A0A9K3GJU6_9EUKA</name>
<sequence length="215" mass="24157">MFLTPGRLATTLSRPRPRGRRAPGRSTLPSPPADMSLSDIERQIREAEREVENETDIEGETSMPTESETEVESCIDSDREIESERESEEEQVVVIDKGGEREVGESTLKEREREGEELGSGLVTMVVSQTDDGEGERNHEEGDVPLVQGKPPQSVVPEREGECSELVSKVDDILLSLSRIVSKGTQERERVAERQRERGRRKVPRRVRRTLVPGK</sequence>
<keyword evidence="3" id="KW-1185">Reference proteome</keyword>
<feature type="compositionally biased region" description="Basic and acidic residues" evidence="1">
    <location>
        <begin position="39"/>
        <end position="52"/>
    </location>
</feature>
<reference evidence="2 3" key="1">
    <citation type="journal article" date="2018" name="PLoS ONE">
        <title>The draft genome of Kipferlia bialata reveals reductive genome evolution in fornicate parasites.</title>
        <authorList>
            <person name="Tanifuji G."/>
            <person name="Takabayashi S."/>
            <person name="Kume K."/>
            <person name="Takagi M."/>
            <person name="Nakayama T."/>
            <person name="Kamikawa R."/>
            <person name="Inagaki Y."/>
            <person name="Hashimoto T."/>
        </authorList>
    </citation>
    <scope>NUCLEOTIDE SEQUENCE [LARGE SCALE GENOMIC DNA]</scope>
    <source>
        <strain evidence="2">NY0173</strain>
    </source>
</reference>
<feature type="compositionally biased region" description="Basic and acidic residues" evidence="1">
    <location>
        <begin position="97"/>
        <end position="116"/>
    </location>
</feature>
<dbReference type="AlphaFoldDB" id="A0A9K3GJU6"/>
<feature type="region of interest" description="Disordered" evidence="1">
    <location>
        <begin position="1"/>
        <end position="159"/>
    </location>
</feature>
<gene>
    <name evidence="2" type="ORF">KIPB_006557</name>
</gene>
<comment type="caution">
    <text evidence="2">The sequence shown here is derived from an EMBL/GenBank/DDBJ whole genome shotgun (WGS) entry which is preliminary data.</text>
</comment>
<feature type="compositionally biased region" description="Basic and acidic residues" evidence="1">
    <location>
        <begin position="185"/>
        <end position="196"/>
    </location>
</feature>
<dbReference type="Proteomes" id="UP000265618">
    <property type="component" value="Unassembled WGS sequence"/>
</dbReference>
<feature type="compositionally biased region" description="Basic residues" evidence="1">
    <location>
        <begin position="197"/>
        <end position="209"/>
    </location>
</feature>
<organism evidence="2 3">
    <name type="scientific">Kipferlia bialata</name>
    <dbReference type="NCBI Taxonomy" id="797122"/>
    <lineage>
        <taxon>Eukaryota</taxon>
        <taxon>Metamonada</taxon>
        <taxon>Carpediemonas-like organisms</taxon>
        <taxon>Kipferlia</taxon>
    </lineage>
</organism>
<proteinExistence type="predicted"/>